<dbReference type="Pfam" id="PF13520">
    <property type="entry name" value="AA_permease_2"/>
    <property type="match status" value="1"/>
</dbReference>
<feature type="transmembrane region" description="Helical" evidence="9">
    <location>
        <begin position="424"/>
        <end position="443"/>
    </location>
</feature>
<evidence type="ECO:0000256" key="3">
    <source>
        <dbReference type="ARBA" id="ARBA00021069"/>
    </source>
</evidence>
<protein>
    <recommendedName>
        <fullName evidence="3">Arginine/agmatine antiporter</fullName>
    </recommendedName>
</protein>
<feature type="transmembrane region" description="Helical" evidence="9">
    <location>
        <begin position="312"/>
        <end position="334"/>
    </location>
</feature>
<comment type="function">
    <text evidence="8">Major component of the acid-resistance (AR) system allowing enteric pathogens to survive the acidic environment in the stomach. Exchanges extracellular arginine for its intracellular decarboxylation product agmatine (Agm) thereby expelling intracellular protons. Probably undergoes several conformational states in order to translocate the substrate across the membrane; keeps the substrate accessible to only 1 side of the membrane at a time by opening and closing 3 membrane-internal gates.</text>
</comment>
<feature type="transmembrane region" description="Helical" evidence="9">
    <location>
        <begin position="189"/>
        <end position="212"/>
    </location>
</feature>
<evidence type="ECO:0000313" key="11">
    <source>
        <dbReference type="Proteomes" id="UP001589828"/>
    </source>
</evidence>
<feature type="transmembrane region" description="Helical" evidence="9">
    <location>
        <begin position="449"/>
        <end position="469"/>
    </location>
</feature>
<gene>
    <name evidence="10" type="ORF">ACFFGT_21125</name>
</gene>
<evidence type="ECO:0000256" key="2">
    <source>
        <dbReference type="ARBA" id="ARBA00008220"/>
    </source>
</evidence>
<dbReference type="RefSeq" id="WP_377024497.1">
    <property type="nucleotide sequence ID" value="NZ_JBHLTS010000066.1"/>
</dbReference>
<evidence type="ECO:0000256" key="6">
    <source>
        <dbReference type="ARBA" id="ARBA00022989"/>
    </source>
</evidence>
<dbReference type="InterPro" id="IPR050367">
    <property type="entry name" value="APC_superfamily"/>
</dbReference>
<dbReference type="EMBL" id="JBHLTS010000066">
    <property type="protein sequence ID" value="MFC0516724.1"/>
    <property type="molecule type" value="Genomic_DNA"/>
</dbReference>
<evidence type="ECO:0000256" key="1">
    <source>
        <dbReference type="ARBA" id="ARBA00004651"/>
    </source>
</evidence>
<keyword evidence="11" id="KW-1185">Reference proteome</keyword>
<dbReference type="Proteomes" id="UP001589828">
    <property type="component" value="Unassembled WGS sequence"/>
</dbReference>
<evidence type="ECO:0000313" key="10">
    <source>
        <dbReference type="EMBL" id="MFC0516724.1"/>
    </source>
</evidence>
<accession>A0ABV6LBC1</accession>
<reference evidence="10 11" key="1">
    <citation type="submission" date="2024-09" db="EMBL/GenBank/DDBJ databases">
        <authorList>
            <person name="Sun Q."/>
            <person name="Mori K."/>
        </authorList>
    </citation>
    <scope>NUCLEOTIDE SEQUENCE [LARGE SCALE GENOMIC DNA]</scope>
    <source>
        <strain evidence="10 11">NCAIM B.02415</strain>
    </source>
</reference>
<dbReference type="PANTHER" id="PTHR42770:SF18">
    <property type="entry name" value="ARGININE_AGMATINE ANTIPORTER"/>
    <property type="match status" value="1"/>
</dbReference>
<dbReference type="PANTHER" id="PTHR42770">
    <property type="entry name" value="AMINO ACID TRANSPORTER-RELATED"/>
    <property type="match status" value="1"/>
</dbReference>
<keyword evidence="6 9" id="KW-1133">Transmembrane helix</keyword>
<keyword evidence="4" id="KW-1003">Cell membrane</keyword>
<evidence type="ECO:0000256" key="5">
    <source>
        <dbReference type="ARBA" id="ARBA00022692"/>
    </source>
</evidence>
<proteinExistence type="inferred from homology"/>
<feature type="transmembrane region" description="Helical" evidence="9">
    <location>
        <begin position="224"/>
        <end position="245"/>
    </location>
</feature>
<evidence type="ECO:0000256" key="8">
    <source>
        <dbReference type="ARBA" id="ARBA00045636"/>
    </source>
</evidence>
<evidence type="ECO:0000256" key="4">
    <source>
        <dbReference type="ARBA" id="ARBA00022475"/>
    </source>
</evidence>
<dbReference type="PIRSF" id="PIRSF006060">
    <property type="entry name" value="AA_transporter"/>
    <property type="match status" value="1"/>
</dbReference>
<dbReference type="Gene3D" id="1.20.1740.10">
    <property type="entry name" value="Amino acid/polyamine transporter I"/>
    <property type="match status" value="1"/>
</dbReference>
<feature type="transmembrane region" description="Helical" evidence="9">
    <location>
        <begin position="47"/>
        <end position="67"/>
    </location>
</feature>
<feature type="transmembrane region" description="Helical" evidence="9">
    <location>
        <begin position="360"/>
        <end position="378"/>
    </location>
</feature>
<organism evidence="10 11">
    <name type="scientific">Mucilaginibacter angelicae</name>
    <dbReference type="NCBI Taxonomy" id="869718"/>
    <lineage>
        <taxon>Bacteria</taxon>
        <taxon>Pseudomonadati</taxon>
        <taxon>Bacteroidota</taxon>
        <taxon>Sphingobacteriia</taxon>
        <taxon>Sphingobacteriales</taxon>
        <taxon>Sphingobacteriaceae</taxon>
        <taxon>Mucilaginibacter</taxon>
    </lineage>
</organism>
<keyword evidence="5 9" id="KW-0812">Transmembrane</keyword>
<feature type="transmembrane region" description="Helical" evidence="9">
    <location>
        <begin position="122"/>
        <end position="147"/>
    </location>
</feature>
<comment type="subcellular location">
    <subcellularLocation>
        <location evidence="1">Cell membrane</location>
        <topology evidence="1">Multi-pass membrane protein</topology>
    </subcellularLocation>
</comment>
<evidence type="ECO:0000256" key="9">
    <source>
        <dbReference type="SAM" id="Phobius"/>
    </source>
</evidence>
<dbReference type="InterPro" id="IPR002293">
    <property type="entry name" value="AA/rel_permease1"/>
</dbReference>
<feature type="transmembrane region" description="Helical" evidence="9">
    <location>
        <begin position="390"/>
        <end position="412"/>
    </location>
</feature>
<name>A0ABV6LBC1_9SPHI</name>
<feature type="transmembrane region" description="Helical" evidence="9">
    <location>
        <begin position="266"/>
        <end position="292"/>
    </location>
</feature>
<keyword evidence="7 9" id="KW-0472">Membrane</keyword>
<feature type="transmembrane region" description="Helical" evidence="9">
    <location>
        <begin position="153"/>
        <end position="177"/>
    </location>
</feature>
<evidence type="ECO:0000256" key="7">
    <source>
        <dbReference type="ARBA" id="ARBA00023136"/>
    </source>
</evidence>
<feature type="transmembrane region" description="Helical" evidence="9">
    <location>
        <begin position="73"/>
        <end position="94"/>
    </location>
</feature>
<sequence length="474" mass="50494">MKISTASAYLALLKHRNYFLDIGPDKNLIFSPNKRSMPETLPEKNKLGLWTSTSLVIGNMIGAGIFLMPAAMASFGSIGLLGWVFSAIGSFFLAKVFSNLSKLLPHATGGPYAYTRDGLGDFIGFLVAWGYYLAVACANAAITISFVSALSTFFPVLASSSVIAVTTGLCSIWLLAYINMQGVVTGGKLQLITTILKVLPLLLVAIGGLFFIKTINFTPFNSSGGSIISALQATATMTMFAFIGIESATVPSGSVANPEKTVARATMLGLLITTFIYIMGSVSVIGIIPAAQLQKSLTPYADTAVIIYGSSARYWVSAGIAIAAFGSLNGWTLLQGQVPYAISKDKLFPPIFSRTNKKGVPYMGIIISSIMVSLFMTMNYTKGLVAQFKFLLLLSLLSVLIPYLLSAAAYLVIRVRKNPNAGGWAGAITLAILAFGYSLWAIAGAGQEAVYYGFLLLLAGIPFYVWAVFRKSAD</sequence>
<comment type="similarity">
    <text evidence="2">Belongs to the amino acid-polyamine-organocation (APC) superfamily. Basic amino acid/polyamine antiporter (APA) (TC 2.A.3.2) family.</text>
</comment>
<comment type="caution">
    <text evidence="10">The sequence shown here is derived from an EMBL/GenBank/DDBJ whole genome shotgun (WGS) entry which is preliminary data.</text>
</comment>